<comment type="caution">
    <text evidence="2">The sequence shown here is derived from an EMBL/GenBank/DDBJ whole genome shotgun (WGS) entry which is preliminary data.</text>
</comment>
<proteinExistence type="predicted"/>
<evidence type="ECO:0000313" key="3">
    <source>
        <dbReference type="Proteomes" id="UP000688137"/>
    </source>
</evidence>
<protein>
    <submittedName>
        <fullName evidence="2">Uncharacterized protein</fullName>
    </submittedName>
</protein>
<name>A0A8S1QB03_PARPR</name>
<evidence type="ECO:0000313" key="2">
    <source>
        <dbReference type="EMBL" id="CAD8112583.1"/>
    </source>
</evidence>
<dbReference type="AlphaFoldDB" id="A0A8S1QB03"/>
<gene>
    <name evidence="2" type="ORF">PPRIM_AZ9-3.1.T1520039</name>
</gene>
<keyword evidence="3" id="KW-1185">Reference proteome</keyword>
<organism evidence="2 3">
    <name type="scientific">Paramecium primaurelia</name>
    <dbReference type="NCBI Taxonomy" id="5886"/>
    <lineage>
        <taxon>Eukaryota</taxon>
        <taxon>Sar</taxon>
        <taxon>Alveolata</taxon>
        <taxon>Ciliophora</taxon>
        <taxon>Intramacronucleata</taxon>
        <taxon>Oligohymenophorea</taxon>
        <taxon>Peniculida</taxon>
        <taxon>Parameciidae</taxon>
        <taxon>Paramecium</taxon>
    </lineage>
</organism>
<evidence type="ECO:0000256" key="1">
    <source>
        <dbReference type="SAM" id="Coils"/>
    </source>
</evidence>
<feature type="coiled-coil region" evidence="1">
    <location>
        <begin position="451"/>
        <end position="478"/>
    </location>
</feature>
<accession>A0A8S1QB03</accession>
<keyword evidence="1" id="KW-0175">Coiled coil</keyword>
<reference evidence="2" key="1">
    <citation type="submission" date="2021-01" db="EMBL/GenBank/DDBJ databases">
        <authorList>
            <consortium name="Genoscope - CEA"/>
            <person name="William W."/>
        </authorList>
    </citation>
    <scope>NUCLEOTIDE SEQUENCE</scope>
</reference>
<dbReference type="Proteomes" id="UP000688137">
    <property type="component" value="Unassembled WGS sequence"/>
</dbReference>
<sequence length="686" mass="80954">MQQTQTPEQFSFICHDTQHNSNQISNFQQSAIFGQDTQEPQNEFNTQYNPSTPRQHLYQILESFGSILARYLALQMIGIPSSLKQSIEYLNNNIQDMKMFIYNAQELFNTKNQSKEFQLAREEQCYQIQAIIEAIEDGQCKQALSKLLGKIEEVRFASQYILTIANIEILETETIYFQVIEKDPSMKTFIDLVKKDSKIIAQQLSPHLIVLSAVFKDLLKLDMIHQLQQNNYSLQQLVNHIQQLSKDQDISSYCQQISRIYPSIQEHFIEIEEIRNKQRDHFEYILSNQDRDILQLFYDKQNVYVHQFPQDKYLPEEICELIQLTYFLITQSQKEATIEKIENQIQKILKDEKFKQYSFIFDLIADCIYSSQLKLLFYGYVECILDTRLAKFTSYLQADLITLNSLSKQSQAKLNDQQLQQLKDMLCITKRENLQFQDFTQIIISAGQIETLVASKQNDTLQDAIKELEDQLYESLEINELIINKEPSALQIRVKKLKSLMGLFVRYYKVSNETLQRLIIYQEQMFENKQSSAIFQKPKIKASKEQLSTVQNQKKTQNWIDMQNQILSADVLGTEKNYYRPSIYKIFMGLTNQQKNASPATLQKILRNFQAKYQNTYANQIQSDFVNLLKEIMQYQKDKQVIFETNFRRYYKKEFKNQLMELPNNQFESVAYAQQLIQTIENQQNN</sequence>
<dbReference type="OMA" id="FKQYSFI"/>
<dbReference type="EMBL" id="CAJJDM010000157">
    <property type="protein sequence ID" value="CAD8112583.1"/>
    <property type="molecule type" value="Genomic_DNA"/>
</dbReference>